<dbReference type="GO" id="GO:0005774">
    <property type="term" value="C:vacuolar membrane"/>
    <property type="evidence" value="ECO:0007669"/>
    <property type="project" value="UniProtKB-SubCell"/>
</dbReference>
<feature type="domain" description="Peptidase M28" evidence="10">
    <location>
        <begin position="125"/>
        <end position="313"/>
    </location>
</feature>
<dbReference type="InterPro" id="IPR045175">
    <property type="entry name" value="M28_fam"/>
</dbReference>
<keyword evidence="7" id="KW-0325">Glycoprotein</keyword>
<dbReference type="EMBL" id="JALIRP010000001">
    <property type="protein sequence ID" value="MCJ8010298.1"/>
    <property type="molecule type" value="Genomic_DNA"/>
</dbReference>
<dbReference type="Proteomes" id="UP001139347">
    <property type="component" value="Unassembled WGS sequence"/>
</dbReference>
<name>A0A9X1WJT0_9BACL</name>
<dbReference type="GO" id="GO:0008235">
    <property type="term" value="F:metalloexopeptidase activity"/>
    <property type="evidence" value="ECO:0007669"/>
    <property type="project" value="InterPro"/>
</dbReference>
<keyword evidence="5" id="KW-0926">Vacuole</keyword>
<dbReference type="GO" id="GO:0006508">
    <property type="term" value="P:proteolysis"/>
    <property type="evidence" value="ECO:0007669"/>
    <property type="project" value="InterPro"/>
</dbReference>
<proteinExistence type="inferred from homology"/>
<dbReference type="Gene3D" id="3.40.630.10">
    <property type="entry name" value="Zn peptidases"/>
    <property type="match status" value="1"/>
</dbReference>
<comment type="similarity">
    <text evidence="3">Belongs to the peptidase M28 family.</text>
</comment>
<feature type="transmembrane region" description="Helical" evidence="9">
    <location>
        <begin position="452"/>
        <end position="471"/>
    </location>
</feature>
<keyword evidence="9" id="KW-0472">Membrane</keyword>
<dbReference type="SUPFAM" id="SSF53187">
    <property type="entry name" value="Zn-dependent exopeptidases"/>
    <property type="match status" value="1"/>
</dbReference>
<evidence type="ECO:0000256" key="2">
    <source>
        <dbReference type="ARBA" id="ARBA00004128"/>
    </source>
</evidence>
<reference evidence="11" key="1">
    <citation type="submission" date="2022-04" db="EMBL/GenBank/DDBJ databases">
        <title>Paenibacillus mangrovi sp. nov., a novel endophytic bacterium isolated from bark of Kandelia candel.</title>
        <authorList>
            <person name="Tuo L."/>
        </authorList>
    </citation>
    <scope>NUCLEOTIDE SEQUENCE</scope>
    <source>
        <strain evidence="11">KQZ6P-2</strain>
    </source>
</reference>
<sequence>MSDQLSLPAITNKHQTNKGLVKWIKYAIVPIVIIGSILIGLLQIQAPRAVDSSAPLDVFSSARAMEKLKVIAKEPHPLGTPAHDQVRDYLMSELVSLGLSPEIQKAHVTSDVSSKFSEVSGTIENIITRIPGTDNSKAIMLAAHYDSTPNGPGAADDGVGIAAMLETIRAIQASGPLKNDLILLMTDGEEEGLLGAKAFMTEHPWAKDVGLVFNFEARGNKGPSFMFETSDQNGWIIKEFMKAAPYPIAYSLIYNVYKLMPNDTDLTIFREKKLVGLNFAFAMGYNSYHKPMDTPENLDPSSLQHQGEYMLSLTRHFGNLELDEVKQEDRVYFNVFGWKMVSYPLSWVNWFTLFGVLLFVATLCHGIYRRRMSLKGLAGGFLITLLCSGVLFGVVTLLWSILKSNVSKTQLVLILKDPQVSIYYLIGLLVLSFIMIFLLIRWLSCYIRAENVWIGALLLWLLLCVGTTIYLPGGSYLFTWPFIFSLFGLNMSLIMREGAWTWISVLFAAPGFILFTPIWYLVSVMMTLELAGILAVLVSIAFSLVFPVFCTLQKRDIRATHDAMVQP</sequence>
<organism evidence="11 12">
    <name type="scientific">Paenibacillus mangrovi</name>
    <dbReference type="NCBI Taxonomy" id="2931978"/>
    <lineage>
        <taxon>Bacteria</taxon>
        <taxon>Bacillati</taxon>
        <taxon>Bacillota</taxon>
        <taxon>Bacilli</taxon>
        <taxon>Bacillales</taxon>
        <taxon>Paenibacillaceae</taxon>
        <taxon>Paenibacillus</taxon>
    </lineage>
</organism>
<feature type="transmembrane region" description="Helical" evidence="9">
    <location>
        <begin position="380"/>
        <end position="402"/>
    </location>
</feature>
<feature type="transmembrane region" description="Helical" evidence="9">
    <location>
        <begin position="528"/>
        <end position="549"/>
    </location>
</feature>
<keyword evidence="9" id="KW-0812">Transmembrane</keyword>
<feature type="transmembrane region" description="Helical" evidence="9">
    <location>
        <begin position="23"/>
        <end position="44"/>
    </location>
</feature>
<dbReference type="RefSeq" id="WP_244717862.1">
    <property type="nucleotide sequence ID" value="NZ_JALIRP010000001.1"/>
</dbReference>
<gene>
    <name evidence="11" type="ORF">MUG84_00900</name>
</gene>
<evidence type="ECO:0000256" key="8">
    <source>
        <dbReference type="ARBA" id="ARBA00031512"/>
    </source>
</evidence>
<keyword evidence="12" id="KW-1185">Reference proteome</keyword>
<feature type="transmembrane region" description="Helical" evidence="9">
    <location>
        <begin position="347"/>
        <end position="368"/>
    </location>
</feature>
<keyword evidence="6 9" id="KW-1133">Transmembrane helix</keyword>
<comment type="caution">
    <text evidence="11">The sequence shown here is derived from an EMBL/GenBank/DDBJ whole genome shotgun (WGS) entry which is preliminary data.</text>
</comment>
<dbReference type="InterPro" id="IPR007484">
    <property type="entry name" value="Peptidase_M28"/>
</dbReference>
<dbReference type="PANTHER" id="PTHR12147">
    <property type="entry name" value="METALLOPEPTIDASE M28 FAMILY MEMBER"/>
    <property type="match status" value="1"/>
</dbReference>
<evidence type="ECO:0000313" key="11">
    <source>
        <dbReference type="EMBL" id="MCJ8010298.1"/>
    </source>
</evidence>
<dbReference type="Pfam" id="PF04389">
    <property type="entry name" value="Peptidase_M28"/>
    <property type="match status" value="1"/>
</dbReference>
<comment type="function">
    <text evidence="1">May be involved in vacuolar sorting and osmoregulation.</text>
</comment>
<evidence type="ECO:0000256" key="5">
    <source>
        <dbReference type="ARBA" id="ARBA00022554"/>
    </source>
</evidence>
<evidence type="ECO:0000259" key="10">
    <source>
        <dbReference type="Pfam" id="PF04389"/>
    </source>
</evidence>
<evidence type="ECO:0000256" key="9">
    <source>
        <dbReference type="SAM" id="Phobius"/>
    </source>
</evidence>
<feature type="transmembrane region" description="Helical" evidence="9">
    <location>
        <begin position="422"/>
        <end position="440"/>
    </location>
</feature>
<dbReference type="AlphaFoldDB" id="A0A9X1WJT0"/>
<evidence type="ECO:0000256" key="3">
    <source>
        <dbReference type="ARBA" id="ARBA00010918"/>
    </source>
</evidence>
<evidence type="ECO:0000256" key="7">
    <source>
        <dbReference type="ARBA" id="ARBA00023180"/>
    </source>
</evidence>
<feature type="transmembrane region" description="Helical" evidence="9">
    <location>
        <begin position="502"/>
        <end position="522"/>
    </location>
</feature>
<evidence type="ECO:0000256" key="6">
    <source>
        <dbReference type="ARBA" id="ARBA00022989"/>
    </source>
</evidence>
<comment type="subcellular location">
    <subcellularLocation>
        <location evidence="2">Vacuole membrane</location>
        <topology evidence="2">Multi-pass membrane protein</topology>
    </subcellularLocation>
</comment>
<dbReference type="PANTHER" id="PTHR12147:SF58">
    <property type="entry name" value="VACUOLAR MEMBRANE PROTEASE"/>
    <property type="match status" value="1"/>
</dbReference>
<accession>A0A9X1WJT0</accession>
<evidence type="ECO:0000313" key="12">
    <source>
        <dbReference type="Proteomes" id="UP001139347"/>
    </source>
</evidence>
<feature type="transmembrane region" description="Helical" evidence="9">
    <location>
        <begin position="477"/>
        <end position="495"/>
    </location>
</feature>
<protein>
    <recommendedName>
        <fullName evidence="4">Vacuolar membrane protease</fullName>
    </recommendedName>
    <alternativeName>
        <fullName evidence="8">FXNA-related family protease 1</fullName>
    </alternativeName>
</protein>
<evidence type="ECO:0000256" key="4">
    <source>
        <dbReference type="ARBA" id="ARBA00017435"/>
    </source>
</evidence>
<evidence type="ECO:0000256" key="1">
    <source>
        <dbReference type="ARBA" id="ARBA00003273"/>
    </source>
</evidence>